<name>A0ABT2A0Q7_9BURK</name>
<keyword evidence="12" id="KW-1185">Reference proteome</keyword>
<reference evidence="11 12" key="1">
    <citation type="submission" date="2022-08" db="EMBL/GenBank/DDBJ databases">
        <title>Reclassification of Massilia species as members of the genera Telluria, Duganella, Pseudoduganella, Mokoshia gen. nov. and Zemynaea gen. nov. using orthogonal and non-orthogonal genome-based approaches.</title>
        <authorList>
            <person name="Bowman J.P."/>
        </authorList>
    </citation>
    <scope>NUCLEOTIDE SEQUENCE [LARGE SCALE GENOMIC DNA]</scope>
    <source>
        <strain evidence="11 12">LMG 28164</strain>
    </source>
</reference>
<evidence type="ECO:0000256" key="5">
    <source>
        <dbReference type="ARBA" id="ARBA00022984"/>
    </source>
</evidence>
<sequence length="329" mass="35055">MIKKFLAAVLMTISSAAALAVPFGSQSVLVVEDDTGKVLFEKNSAAVVPIASLTKLMTAMVVLDARQDMNEPIEIEKEDVDVLKHSSSRVPVGATIPRRDVLQLALMSSDNRAAAALGRTYPGGMDAFRLAVKRKIAALGMTQTVIEEPTGLSPHNKSTAADLVKMATAASNYAEITRITTSQDHLVNIKGREVEYHNTNRLVGAKGWDIGLSKTGYTQEAGRCLIMRVKAAGKNATMVLLNAGASSVRILDALNIRRHVLGDAAPAAASPVRARVASRVKAAVGGPRMKATARGPRIKASAGGPRAKASASRTSRFKHAQVTRHRRHR</sequence>
<evidence type="ECO:0000256" key="4">
    <source>
        <dbReference type="ARBA" id="ARBA00022960"/>
    </source>
</evidence>
<evidence type="ECO:0000256" key="7">
    <source>
        <dbReference type="RuleBase" id="RU004016"/>
    </source>
</evidence>
<comment type="similarity">
    <text evidence="1 7">Belongs to the peptidase S11 family.</text>
</comment>
<dbReference type="InterPro" id="IPR012338">
    <property type="entry name" value="Beta-lactam/transpept-like"/>
</dbReference>
<keyword evidence="6" id="KW-0961">Cell wall biogenesis/degradation</keyword>
<dbReference type="PRINTS" id="PR00725">
    <property type="entry name" value="DADACBPTASE1"/>
</dbReference>
<feature type="signal peptide" evidence="9">
    <location>
        <begin position="1"/>
        <end position="20"/>
    </location>
</feature>
<dbReference type="EMBL" id="JANUGX010000001">
    <property type="protein sequence ID" value="MCS0587765.1"/>
    <property type="molecule type" value="Genomic_DNA"/>
</dbReference>
<evidence type="ECO:0000313" key="12">
    <source>
        <dbReference type="Proteomes" id="UP001205560"/>
    </source>
</evidence>
<evidence type="ECO:0000256" key="6">
    <source>
        <dbReference type="ARBA" id="ARBA00023316"/>
    </source>
</evidence>
<protein>
    <submittedName>
        <fullName evidence="11">Serine hydrolase</fullName>
    </submittedName>
</protein>
<evidence type="ECO:0000256" key="1">
    <source>
        <dbReference type="ARBA" id="ARBA00007164"/>
    </source>
</evidence>
<dbReference type="Proteomes" id="UP001205560">
    <property type="component" value="Unassembled WGS sequence"/>
</dbReference>
<dbReference type="Gene3D" id="3.40.710.10">
    <property type="entry name" value="DD-peptidase/beta-lactamase superfamily"/>
    <property type="match status" value="1"/>
</dbReference>
<accession>A0ABT2A0Q7</accession>
<gene>
    <name evidence="11" type="ORF">NX782_00935</name>
</gene>
<evidence type="ECO:0000256" key="3">
    <source>
        <dbReference type="ARBA" id="ARBA00022801"/>
    </source>
</evidence>
<keyword evidence="3 11" id="KW-0378">Hydrolase</keyword>
<evidence type="ECO:0000259" key="10">
    <source>
        <dbReference type="Pfam" id="PF00768"/>
    </source>
</evidence>
<dbReference type="InterPro" id="IPR018044">
    <property type="entry name" value="Peptidase_S11"/>
</dbReference>
<keyword evidence="5" id="KW-0573">Peptidoglycan synthesis</keyword>
<feature type="region of interest" description="Disordered" evidence="8">
    <location>
        <begin position="285"/>
        <end position="329"/>
    </location>
</feature>
<dbReference type="PANTHER" id="PTHR21581">
    <property type="entry name" value="D-ALANYL-D-ALANINE CARBOXYPEPTIDASE"/>
    <property type="match status" value="1"/>
</dbReference>
<evidence type="ECO:0000313" key="11">
    <source>
        <dbReference type="EMBL" id="MCS0587765.1"/>
    </source>
</evidence>
<proteinExistence type="inferred from homology"/>
<evidence type="ECO:0000256" key="2">
    <source>
        <dbReference type="ARBA" id="ARBA00022729"/>
    </source>
</evidence>
<dbReference type="GO" id="GO:0016787">
    <property type="term" value="F:hydrolase activity"/>
    <property type="evidence" value="ECO:0007669"/>
    <property type="project" value="UniProtKB-KW"/>
</dbReference>
<dbReference type="Pfam" id="PF00768">
    <property type="entry name" value="Peptidase_S11"/>
    <property type="match status" value="1"/>
</dbReference>
<dbReference type="RefSeq" id="WP_258843598.1">
    <property type="nucleotide sequence ID" value="NZ_JANUGX010000001.1"/>
</dbReference>
<feature type="chain" id="PRO_5045956603" evidence="9">
    <location>
        <begin position="21"/>
        <end position="329"/>
    </location>
</feature>
<dbReference type="SUPFAM" id="SSF56601">
    <property type="entry name" value="beta-lactamase/transpeptidase-like"/>
    <property type="match status" value="1"/>
</dbReference>
<dbReference type="InterPro" id="IPR001967">
    <property type="entry name" value="Peptidase_S11_N"/>
</dbReference>
<keyword evidence="4" id="KW-0133">Cell shape</keyword>
<organism evidence="11 12">
    <name type="scientific">Massilia norwichensis</name>
    <dbReference type="NCBI Taxonomy" id="1442366"/>
    <lineage>
        <taxon>Bacteria</taxon>
        <taxon>Pseudomonadati</taxon>
        <taxon>Pseudomonadota</taxon>
        <taxon>Betaproteobacteria</taxon>
        <taxon>Burkholderiales</taxon>
        <taxon>Oxalobacteraceae</taxon>
        <taxon>Telluria group</taxon>
        <taxon>Massilia</taxon>
    </lineage>
</organism>
<evidence type="ECO:0000256" key="9">
    <source>
        <dbReference type="SAM" id="SignalP"/>
    </source>
</evidence>
<keyword evidence="2 9" id="KW-0732">Signal</keyword>
<evidence type="ECO:0000256" key="8">
    <source>
        <dbReference type="SAM" id="MobiDB-lite"/>
    </source>
</evidence>
<feature type="domain" description="Peptidase S11 D-alanyl-D-alanine carboxypeptidase A N-terminal" evidence="10">
    <location>
        <begin position="24"/>
        <end position="243"/>
    </location>
</feature>
<feature type="compositionally biased region" description="Basic residues" evidence="8">
    <location>
        <begin position="315"/>
        <end position="329"/>
    </location>
</feature>
<comment type="caution">
    <text evidence="11">The sequence shown here is derived from an EMBL/GenBank/DDBJ whole genome shotgun (WGS) entry which is preliminary data.</text>
</comment>
<dbReference type="PANTHER" id="PTHR21581:SF26">
    <property type="entry name" value="D-ALANYL-D-ALANINE ENDOPEPTIDASE"/>
    <property type="match status" value="1"/>
</dbReference>